<accession>A0A1I7WKB0</accession>
<protein>
    <submittedName>
        <fullName evidence="2">Uncharacterized protein</fullName>
    </submittedName>
</protein>
<organism evidence="1 2">
    <name type="scientific">Heterorhabditis bacteriophora</name>
    <name type="common">Entomopathogenic nematode worm</name>
    <dbReference type="NCBI Taxonomy" id="37862"/>
    <lineage>
        <taxon>Eukaryota</taxon>
        <taxon>Metazoa</taxon>
        <taxon>Ecdysozoa</taxon>
        <taxon>Nematoda</taxon>
        <taxon>Chromadorea</taxon>
        <taxon>Rhabditida</taxon>
        <taxon>Rhabditina</taxon>
        <taxon>Rhabditomorpha</taxon>
        <taxon>Strongyloidea</taxon>
        <taxon>Heterorhabditidae</taxon>
        <taxon>Heterorhabditis</taxon>
    </lineage>
</organism>
<evidence type="ECO:0000313" key="1">
    <source>
        <dbReference type="Proteomes" id="UP000095283"/>
    </source>
</evidence>
<sequence length="21" mass="2464">MVQGSFRRCHYGAIINDLRLN</sequence>
<dbReference type="AlphaFoldDB" id="A0A1I7WKB0"/>
<dbReference type="Proteomes" id="UP000095283">
    <property type="component" value="Unplaced"/>
</dbReference>
<evidence type="ECO:0000313" key="2">
    <source>
        <dbReference type="WBParaSite" id="Hba_05469"/>
    </source>
</evidence>
<keyword evidence="1" id="KW-1185">Reference proteome</keyword>
<proteinExistence type="predicted"/>
<reference evidence="2" key="1">
    <citation type="submission" date="2016-11" db="UniProtKB">
        <authorList>
            <consortium name="WormBaseParasite"/>
        </authorList>
    </citation>
    <scope>IDENTIFICATION</scope>
</reference>
<name>A0A1I7WKB0_HETBA</name>
<dbReference type="WBParaSite" id="Hba_05469">
    <property type="protein sequence ID" value="Hba_05469"/>
    <property type="gene ID" value="Hba_05469"/>
</dbReference>